<feature type="region of interest" description="Disordered" evidence="1">
    <location>
        <begin position="1"/>
        <end position="148"/>
    </location>
</feature>
<name>A0A3N1CQC2_9ACTN</name>
<proteinExistence type="predicted"/>
<feature type="region of interest" description="Disordered" evidence="1">
    <location>
        <begin position="171"/>
        <end position="273"/>
    </location>
</feature>
<dbReference type="Proteomes" id="UP000272400">
    <property type="component" value="Unassembled WGS sequence"/>
</dbReference>
<organism evidence="2 3">
    <name type="scientific">Actinocorallia herbida</name>
    <dbReference type="NCBI Taxonomy" id="58109"/>
    <lineage>
        <taxon>Bacteria</taxon>
        <taxon>Bacillati</taxon>
        <taxon>Actinomycetota</taxon>
        <taxon>Actinomycetes</taxon>
        <taxon>Streptosporangiales</taxon>
        <taxon>Thermomonosporaceae</taxon>
        <taxon>Actinocorallia</taxon>
    </lineage>
</organism>
<keyword evidence="3" id="KW-1185">Reference proteome</keyword>
<accession>A0A3N1CQC2</accession>
<comment type="caution">
    <text evidence="2">The sequence shown here is derived from an EMBL/GenBank/DDBJ whole genome shotgun (WGS) entry which is preliminary data.</text>
</comment>
<evidence type="ECO:0000256" key="1">
    <source>
        <dbReference type="SAM" id="MobiDB-lite"/>
    </source>
</evidence>
<dbReference type="AlphaFoldDB" id="A0A3N1CQC2"/>
<sequence>MPNTAARRPRLANEAYGVTDSADPEPFAKITSSRTVRSRRSGTAHQKGNPRPCRSPGLRPAQARRPRAPRTDVPPTITAVTATKDRPRRQLPPAQTPAPRPARERRLRTADGCARLDHLDQIPPPDRRAPRTGAPGSNPGFGPGFRRCATPPHAAGGCARLAPVAEARIPAGAQPASAPQKGVPGLHPVARTRVPAGARAPWSPCGRMGSARSGSRFRTDDDHGSPNLGRGEAQSSGGGGRQTGGPYRLAPGVSAPRAGAPGSNPVAGAGLRQVRERRVRAVVARAGLPRPPRWGAVSGR</sequence>
<feature type="compositionally biased region" description="Basic and acidic residues" evidence="1">
    <location>
        <begin position="101"/>
        <end position="129"/>
    </location>
</feature>
<evidence type="ECO:0000313" key="3">
    <source>
        <dbReference type="Proteomes" id="UP000272400"/>
    </source>
</evidence>
<evidence type="ECO:0000313" key="2">
    <source>
        <dbReference type="EMBL" id="ROO83520.1"/>
    </source>
</evidence>
<gene>
    <name evidence="2" type="ORF">EDD29_1023</name>
</gene>
<protein>
    <submittedName>
        <fullName evidence="2">Uncharacterized protein</fullName>
    </submittedName>
</protein>
<reference evidence="2 3" key="1">
    <citation type="submission" date="2018-11" db="EMBL/GenBank/DDBJ databases">
        <title>Sequencing the genomes of 1000 actinobacteria strains.</title>
        <authorList>
            <person name="Klenk H.-P."/>
        </authorList>
    </citation>
    <scope>NUCLEOTIDE SEQUENCE [LARGE SCALE GENOMIC DNA]</scope>
    <source>
        <strain evidence="2 3">DSM 44254</strain>
    </source>
</reference>
<dbReference type="EMBL" id="RJKE01000001">
    <property type="protein sequence ID" value="ROO83520.1"/>
    <property type="molecule type" value="Genomic_DNA"/>
</dbReference>